<evidence type="ECO:0000313" key="1">
    <source>
        <dbReference type="EMBL" id="MBL0767098.1"/>
    </source>
</evidence>
<comment type="caution">
    <text evidence="1">The sequence shown here is derived from an EMBL/GenBank/DDBJ whole genome shotgun (WGS) entry which is preliminary data.</text>
</comment>
<accession>A0A937AP61</accession>
<gene>
    <name evidence="1" type="ORF">JKP34_17665</name>
</gene>
<name>A0A937AP61_9BACT</name>
<dbReference type="RefSeq" id="WP_201924491.1">
    <property type="nucleotide sequence ID" value="NZ_JAERQG010000006.1"/>
</dbReference>
<organism evidence="1 2">
    <name type="scientific">Marivirga atlantica</name>
    <dbReference type="NCBI Taxonomy" id="1548457"/>
    <lineage>
        <taxon>Bacteria</taxon>
        <taxon>Pseudomonadati</taxon>
        <taxon>Bacteroidota</taxon>
        <taxon>Cytophagia</taxon>
        <taxon>Cytophagales</taxon>
        <taxon>Marivirgaceae</taxon>
        <taxon>Marivirga</taxon>
    </lineage>
</organism>
<evidence type="ECO:0000313" key="2">
    <source>
        <dbReference type="Proteomes" id="UP000642920"/>
    </source>
</evidence>
<dbReference type="EMBL" id="JAERQG010000006">
    <property type="protein sequence ID" value="MBL0767098.1"/>
    <property type="molecule type" value="Genomic_DNA"/>
</dbReference>
<keyword evidence="2" id="KW-1185">Reference proteome</keyword>
<sequence>MKIDLDKLYVVYQPTRHSEKADVFDGRPDTLAGLFRQVLGGLKIEQVHAIYTTPAEAEKEANHLLKKPAKKKRTPTAPIKKGQGYAIFGSEVKASDKYRVQSKPKVYKTKKEAESVLNQMLRKGWKRSELKILKY</sequence>
<protein>
    <submittedName>
        <fullName evidence="1">Uncharacterized protein</fullName>
    </submittedName>
</protein>
<reference evidence="1" key="1">
    <citation type="submission" date="2021-01" db="EMBL/GenBank/DDBJ databases">
        <title>Marivirga sp. nov., isolated from intertidal surface sediments.</title>
        <authorList>
            <person name="Zhang M."/>
        </authorList>
    </citation>
    <scope>NUCLEOTIDE SEQUENCE</scope>
    <source>
        <strain evidence="1">SM1354</strain>
    </source>
</reference>
<proteinExistence type="predicted"/>
<dbReference type="Proteomes" id="UP000642920">
    <property type="component" value="Unassembled WGS sequence"/>
</dbReference>
<dbReference type="AlphaFoldDB" id="A0A937AP61"/>